<dbReference type="GO" id="GO:0003968">
    <property type="term" value="F:RNA-directed RNA polymerase activity"/>
    <property type="evidence" value="ECO:0007669"/>
    <property type="project" value="UniProtKB-KW"/>
</dbReference>
<organism evidence="8">
    <name type="scientific">Botryosphaeria dothidea victorivirus 2</name>
    <dbReference type="NCBI Taxonomy" id="2516210"/>
    <lineage>
        <taxon>Viruses</taxon>
        <taxon>Riboviria</taxon>
        <taxon>Orthornavirae</taxon>
        <taxon>Duplornaviricota</taxon>
        <taxon>Chrymotiviricetes</taxon>
        <taxon>Ghabrivirales</taxon>
        <taxon>Alphatotivirineae</taxon>
        <taxon>Pseudototiviridae</taxon>
        <taxon>Victorivirus</taxon>
        <taxon>Victorivirus nijyugo</taxon>
    </lineage>
</organism>
<evidence type="ECO:0000256" key="3">
    <source>
        <dbReference type="ARBA" id="ARBA00022679"/>
    </source>
</evidence>
<evidence type="ECO:0000256" key="7">
    <source>
        <dbReference type="RuleBase" id="RU364050"/>
    </source>
</evidence>
<proteinExistence type="inferred from homology"/>
<evidence type="ECO:0000256" key="4">
    <source>
        <dbReference type="ARBA" id="ARBA00022695"/>
    </source>
</evidence>
<name>A0A411EWI2_9VIRU</name>
<protein>
    <recommendedName>
        <fullName evidence="7">RNA-directed RNA polymerase</fullName>
        <ecNumber evidence="7">2.7.7.48</ecNumber>
    </recommendedName>
</protein>
<sequence>MNKYAERAKQFGPLGDFLLSLITANPATTSLGSLSFVEALTRLRGMVDSYRRVDPLLPVAVSLLVLPFPLQVRLSFSDVNALLLRGCSIPFNFILSATHTSRAAEIVGRPITTPRAAARFARRLESSAAFRELCFPHKSLDAARSQPNLSLGALVRSFRMCAGSTLAGYFLASLAGHVPHDVAIAAILYAQGLQPHYGKKSHDIAAWLVLNPELGKGLSGALKAVGANAHPFAAVLCETIALQGRAHGSIDLNREAAYRCDPSQVAESVLDFGDTLRPHIEAVIAHELADRDVALPDLHSWWTSRWAWCVNGSQNNDSSAALKINTAAWGEYHSRAYRRMASEAVVNEPVSTWDGVTHISSSAKLEHGKTRAIFACDTRSYFAFEWLLTPVQKAWRNSRVLLDPGKGGHLGVANRIRGFMRHGGVNLMLDYDDFNSQHSLAAQKLLFEVLCARVNAPQWYASLLQDSWEKMYVKVDGKPRRWLGTLPSGHRGTTFVNSVLNAAYIRAAIGGPTYDALVSLHTGDDVYMRVDTLDACRDILSRVGKIGCRMNPSKQSVGFECAEFLRMAITPTHSIGYLARSIASFTSGNWVNLNPTDPADFLRSAILGTRSLCNRSGYNAYPRLIAPALRMPQPTSIRNLIRLLGGEVALDTSPVYNTDGVIRSFVTCGDIKEKMPLSERWPHHATNQYLAAHAAPIEVRALEMADTDVPKLMIASSYSKGHSFLRDVQFRSHVIKPGPTYRAYGYANASDLLKRTAERGVLTRYPLIALVKGRLNVEQVSELLAIAGAERGADPMVTAFGYDARPKNIVGTLSAADAGSLSKLTRSGNIFTLTPVCV</sequence>
<dbReference type="GO" id="GO:0003723">
    <property type="term" value="F:RNA binding"/>
    <property type="evidence" value="ECO:0007669"/>
    <property type="project" value="InterPro"/>
</dbReference>
<dbReference type="EMBL" id="MH301088">
    <property type="protein sequence ID" value="QBA82443.1"/>
    <property type="molecule type" value="Genomic_RNA"/>
</dbReference>
<comment type="similarity">
    <text evidence="1">Belongs to the totiviridae RNA-directed RNA polymerase family.</text>
</comment>
<dbReference type="Pfam" id="PF02123">
    <property type="entry name" value="RdRP_4"/>
    <property type="match status" value="1"/>
</dbReference>
<dbReference type="SUPFAM" id="SSF56672">
    <property type="entry name" value="DNA/RNA polymerases"/>
    <property type="match status" value="1"/>
</dbReference>
<dbReference type="GO" id="GO:0006351">
    <property type="term" value="P:DNA-templated transcription"/>
    <property type="evidence" value="ECO:0007669"/>
    <property type="project" value="InterPro"/>
</dbReference>
<keyword evidence="4 7" id="KW-0548">Nucleotidyltransferase</keyword>
<accession>A0A411EWI2</accession>
<keyword evidence="7" id="KW-0693">Viral RNA replication</keyword>
<evidence type="ECO:0000256" key="2">
    <source>
        <dbReference type="ARBA" id="ARBA00022484"/>
    </source>
</evidence>
<dbReference type="GO" id="GO:0000166">
    <property type="term" value="F:nucleotide binding"/>
    <property type="evidence" value="ECO:0007669"/>
    <property type="project" value="UniProtKB-KW"/>
</dbReference>
<evidence type="ECO:0000313" key="8">
    <source>
        <dbReference type="EMBL" id="QBA82443.1"/>
    </source>
</evidence>
<comment type="catalytic activity">
    <reaction evidence="6 7">
        <text>RNA(n) + a ribonucleoside 5'-triphosphate = RNA(n+1) + diphosphate</text>
        <dbReference type="Rhea" id="RHEA:21248"/>
        <dbReference type="Rhea" id="RHEA-COMP:14527"/>
        <dbReference type="Rhea" id="RHEA-COMP:17342"/>
        <dbReference type="ChEBI" id="CHEBI:33019"/>
        <dbReference type="ChEBI" id="CHEBI:61557"/>
        <dbReference type="ChEBI" id="CHEBI:140395"/>
        <dbReference type="EC" id="2.7.7.48"/>
    </reaction>
</comment>
<evidence type="ECO:0000256" key="1">
    <source>
        <dbReference type="ARBA" id="ARBA00010455"/>
    </source>
</evidence>
<reference evidence="8" key="1">
    <citation type="submission" date="2018-05" db="EMBL/GenBank/DDBJ databases">
        <authorList>
            <person name="Yang M.M."/>
            <person name="Xiao F."/>
            <person name="Guo Y.S."/>
            <person name="Hong N."/>
            <person name="Wang G.P."/>
        </authorList>
    </citation>
    <scope>NUCLEOTIDE SEQUENCE</scope>
    <source>
        <strain evidence="8">MSD53</strain>
    </source>
</reference>
<dbReference type="EC" id="2.7.7.48" evidence="7"/>
<keyword evidence="2 7" id="KW-0696">RNA-directed RNA polymerase</keyword>
<keyword evidence="3 7" id="KW-0808">Transferase</keyword>
<keyword evidence="5 7" id="KW-0547">Nucleotide-binding</keyword>
<evidence type="ECO:0000256" key="6">
    <source>
        <dbReference type="ARBA" id="ARBA00048744"/>
    </source>
</evidence>
<evidence type="ECO:0000256" key="5">
    <source>
        <dbReference type="ARBA" id="ARBA00022741"/>
    </source>
</evidence>
<reference evidence="8" key="2">
    <citation type="journal article" date="2019" name="Arch. Virol.">
        <title>Characterization of a novel victorivirus isolated from the phytopathogenic fungus Botryosphaeria dothidea.</title>
        <authorList>
            <person name="Yang M."/>
            <person name="Zhai L."/>
            <person name="Xiao F."/>
            <person name="Guo Y."/>
            <person name="Fu M."/>
            <person name="Hong N."/>
            <person name="Wang G."/>
        </authorList>
    </citation>
    <scope>NUCLEOTIDE SEQUENCE</scope>
    <source>
        <strain evidence="8">MSD53</strain>
    </source>
</reference>
<dbReference type="InterPro" id="IPR043502">
    <property type="entry name" value="DNA/RNA_pol_sf"/>
</dbReference>
<dbReference type="InterPro" id="IPR001795">
    <property type="entry name" value="RNA-dir_pol_luteovirus"/>
</dbReference>